<keyword evidence="3" id="KW-1185">Reference proteome</keyword>
<protein>
    <recommendedName>
        <fullName evidence="4">LOB domain-containing protein</fullName>
    </recommendedName>
</protein>
<dbReference type="EnsemblPlants" id="AET6Gv20965900.2">
    <property type="protein sequence ID" value="AET6Gv20965900.2"/>
    <property type="gene ID" value="AET6Gv20965900"/>
</dbReference>
<reference evidence="2" key="3">
    <citation type="journal article" date="2017" name="Nature">
        <title>Genome sequence of the progenitor of the wheat D genome Aegilops tauschii.</title>
        <authorList>
            <person name="Luo M.C."/>
            <person name="Gu Y.Q."/>
            <person name="Puiu D."/>
            <person name="Wang H."/>
            <person name="Twardziok S.O."/>
            <person name="Deal K.R."/>
            <person name="Huo N."/>
            <person name="Zhu T."/>
            <person name="Wang L."/>
            <person name="Wang Y."/>
            <person name="McGuire P.E."/>
            <person name="Liu S."/>
            <person name="Long H."/>
            <person name="Ramasamy R.K."/>
            <person name="Rodriguez J.C."/>
            <person name="Van S.L."/>
            <person name="Yuan L."/>
            <person name="Wang Z."/>
            <person name="Xia Z."/>
            <person name="Xiao L."/>
            <person name="Anderson O.D."/>
            <person name="Ouyang S."/>
            <person name="Liang Y."/>
            <person name="Zimin A.V."/>
            <person name="Pertea G."/>
            <person name="Qi P."/>
            <person name="Bennetzen J.L."/>
            <person name="Dai X."/>
            <person name="Dawson M.W."/>
            <person name="Muller H.G."/>
            <person name="Kugler K."/>
            <person name="Rivarola-Duarte L."/>
            <person name="Spannagl M."/>
            <person name="Mayer K.F.X."/>
            <person name="Lu F.H."/>
            <person name="Bevan M.W."/>
            <person name="Leroy P."/>
            <person name="Li P."/>
            <person name="You F.M."/>
            <person name="Sun Q."/>
            <person name="Liu Z."/>
            <person name="Lyons E."/>
            <person name="Wicker T."/>
            <person name="Salzberg S.L."/>
            <person name="Devos K.M."/>
            <person name="Dvorak J."/>
        </authorList>
    </citation>
    <scope>NUCLEOTIDE SEQUENCE [LARGE SCALE GENOMIC DNA]</scope>
    <source>
        <strain evidence="2">cv. AL8/78</strain>
    </source>
</reference>
<accession>A0A453Q429</accession>
<name>A0A453Q429_AEGTS</name>
<evidence type="ECO:0000313" key="2">
    <source>
        <dbReference type="EnsemblPlants" id="AET6Gv20965900.2"/>
    </source>
</evidence>
<reference evidence="2" key="5">
    <citation type="journal article" date="2021" name="G3 (Bethesda)">
        <title>Aegilops tauschii genome assembly Aet v5.0 features greater sequence contiguity and improved annotation.</title>
        <authorList>
            <person name="Wang L."/>
            <person name="Zhu T."/>
            <person name="Rodriguez J.C."/>
            <person name="Deal K.R."/>
            <person name="Dubcovsky J."/>
            <person name="McGuire P.E."/>
            <person name="Lux T."/>
            <person name="Spannagl M."/>
            <person name="Mayer K.F.X."/>
            <person name="Baldrich P."/>
            <person name="Meyers B.C."/>
            <person name="Huo N."/>
            <person name="Gu Y.Q."/>
            <person name="Zhou H."/>
            <person name="Devos K.M."/>
            <person name="Bennetzen J.L."/>
            <person name="Unver T."/>
            <person name="Budak H."/>
            <person name="Gulick P.J."/>
            <person name="Galiba G."/>
            <person name="Kalapos B."/>
            <person name="Nelson D.R."/>
            <person name="Li P."/>
            <person name="You F.M."/>
            <person name="Luo M.C."/>
            <person name="Dvorak J."/>
        </authorList>
    </citation>
    <scope>NUCLEOTIDE SEQUENCE [LARGE SCALE GENOMIC DNA]</scope>
    <source>
        <strain evidence="2">cv. AL8/78</strain>
    </source>
</reference>
<evidence type="ECO:0000256" key="1">
    <source>
        <dbReference type="SAM" id="MobiDB-lite"/>
    </source>
</evidence>
<feature type="compositionally biased region" description="Low complexity" evidence="1">
    <location>
        <begin position="68"/>
        <end position="88"/>
    </location>
</feature>
<sequence>RRAGRASSCGGGAWRSASSRPTSAPTRARRASRPSTRSSAPATPPSCSRTCPWPTAARPSSPSPTRPSPASVTPSTAASPRSSPSSSRVAILQAQLMQARAQIACGVQSTTSPVSHQWPDSTSSSIASLLRQQEVNSGSFATGGALLPELMGGD</sequence>
<reference evidence="2" key="4">
    <citation type="submission" date="2019-03" db="UniProtKB">
        <authorList>
            <consortium name="EnsemblPlants"/>
        </authorList>
    </citation>
    <scope>IDENTIFICATION</scope>
</reference>
<evidence type="ECO:0000313" key="3">
    <source>
        <dbReference type="Proteomes" id="UP000015105"/>
    </source>
</evidence>
<feature type="region of interest" description="Disordered" evidence="1">
    <location>
        <begin position="1"/>
        <end position="88"/>
    </location>
</feature>
<reference evidence="3" key="2">
    <citation type="journal article" date="2017" name="Nat. Plants">
        <title>The Aegilops tauschii genome reveals multiple impacts of transposons.</title>
        <authorList>
            <person name="Zhao G."/>
            <person name="Zou C."/>
            <person name="Li K."/>
            <person name="Wang K."/>
            <person name="Li T."/>
            <person name="Gao L."/>
            <person name="Zhang X."/>
            <person name="Wang H."/>
            <person name="Yang Z."/>
            <person name="Liu X."/>
            <person name="Jiang W."/>
            <person name="Mao L."/>
            <person name="Kong X."/>
            <person name="Jiao Y."/>
            <person name="Jia J."/>
        </authorList>
    </citation>
    <scope>NUCLEOTIDE SEQUENCE [LARGE SCALE GENOMIC DNA]</scope>
    <source>
        <strain evidence="3">cv. AL8/78</strain>
    </source>
</reference>
<reference evidence="3" key="1">
    <citation type="journal article" date="2014" name="Science">
        <title>Ancient hybridizations among the ancestral genomes of bread wheat.</title>
        <authorList>
            <consortium name="International Wheat Genome Sequencing Consortium,"/>
            <person name="Marcussen T."/>
            <person name="Sandve S.R."/>
            <person name="Heier L."/>
            <person name="Spannagl M."/>
            <person name="Pfeifer M."/>
            <person name="Jakobsen K.S."/>
            <person name="Wulff B.B."/>
            <person name="Steuernagel B."/>
            <person name="Mayer K.F."/>
            <person name="Olsen O.A."/>
        </authorList>
    </citation>
    <scope>NUCLEOTIDE SEQUENCE [LARGE SCALE GENOMIC DNA]</scope>
    <source>
        <strain evidence="3">cv. AL8/78</strain>
    </source>
</reference>
<dbReference type="Gramene" id="AET6Gv20965900.2">
    <property type="protein sequence ID" value="AET6Gv20965900.2"/>
    <property type="gene ID" value="AET6Gv20965900"/>
</dbReference>
<dbReference type="AlphaFoldDB" id="A0A453Q429"/>
<feature type="compositionally biased region" description="Low complexity" evidence="1">
    <location>
        <begin position="33"/>
        <end position="60"/>
    </location>
</feature>
<proteinExistence type="predicted"/>
<dbReference type="Proteomes" id="UP000015105">
    <property type="component" value="Chromosome 6D"/>
</dbReference>
<evidence type="ECO:0008006" key="4">
    <source>
        <dbReference type="Google" id="ProtNLM"/>
    </source>
</evidence>
<organism evidence="2 3">
    <name type="scientific">Aegilops tauschii subsp. strangulata</name>
    <name type="common">Goatgrass</name>
    <dbReference type="NCBI Taxonomy" id="200361"/>
    <lineage>
        <taxon>Eukaryota</taxon>
        <taxon>Viridiplantae</taxon>
        <taxon>Streptophyta</taxon>
        <taxon>Embryophyta</taxon>
        <taxon>Tracheophyta</taxon>
        <taxon>Spermatophyta</taxon>
        <taxon>Magnoliopsida</taxon>
        <taxon>Liliopsida</taxon>
        <taxon>Poales</taxon>
        <taxon>Poaceae</taxon>
        <taxon>BOP clade</taxon>
        <taxon>Pooideae</taxon>
        <taxon>Triticodae</taxon>
        <taxon>Triticeae</taxon>
        <taxon>Triticinae</taxon>
        <taxon>Aegilops</taxon>
    </lineage>
</organism>
<feature type="compositionally biased region" description="Low complexity" evidence="1">
    <location>
        <begin position="1"/>
        <end position="26"/>
    </location>
</feature>